<organism evidence="2 3">
    <name type="scientific">Trachymyrmex cornetzi</name>
    <dbReference type="NCBI Taxonomy" id="471704"/>
    <lineage>
        <taxon>Eukaryota</taxon>
        <taxon>Metazoa</taxon>
        <taxon>Ecdysozoa</taxon>
        <taxon>Arthropoda</taxon>
        <taxon>Hexapoda</taxon>
        <taxon>Insecta</taxon>
        <taxon>Pterygota</taxon>
        <taxon>Neoptera</taxon>
        <taxon>Endopterygota</taxon>
        <taxon>Hymenoptera</taxon>
        <taxon>Apocrita</taxon>
        <taxon>Aculeata</taxon>
        <taxon>Formicoidea</taxon>
        <taxon>Formicidae</taxon>
        <taxon>Myrmicinae</taxon>
        <taxon>Trachymyrmex</taxon>
    </lineage>
</organism>
<dbReference type="AlphaFoldDB" id="A0A151IWG3"/>
<reference evidence="2 3" key="1">
    <citation type="submission" date="2015-09" db="EMBL/GenBank/DDBJ databases">
        <title>Trachymyrmex cornetzi WGS genome.</title>
        <authorList>
            <person name="Nygaard S."/>
            <person name="Hu H."/>
            <person name="Boomsma J."/>
            <person name="Zhang G."/>
        </authorList>
    </citation>
    <scope>NUCLEOTIDE SEQUENCE [LARGE SCALE GENOMIC DNA]</scope>
    <source>
        <strain evidence="2">Tcor2-1</strain>
        <tissue evidence="2">Whole body</tissue>
    </source>
</reference>
<dbReference type="Pfam" id="PF02037">
    <property type="entry name" value="SAP"/>
    <property type="match status" value="1"/>
</dbReference>
<dbReference type="InterPro" id="IPR003034">
    <property type="entry name" value="SAP_dom"/>
</dbReference>
<dbReference type="Proteomes" id="UP000078492">
    <property type="component" value="Unassembled WGS sequence"/>
</dbReference>
<dbReference type="InterPro" id="IPR036361">
    <property type="entry name" value="SAP_dom_sf"/>
</dbReference>
<evidence type="ECO:0000313" key="2">
    <source>
        <dbReference type="EMBL" id="KYN12122.1"/>
    </source>
</evidence>
<sequence>IRDLNKYTVETLKELLRQRTLATSGTKHILVVVDAFSKLIWLHTTKPTFT</sequence>
<dbReference type="Gene3D" id="1.10.720.30">
    <property type="entry name" value="SAP domain"/>
    <property type="match status" value="1"/>
</dbReference>
<name>A0A151IWG3_9HYME</name>
<proteinExistence type="predicted"/>
<evidence type="ECO:0000313" key="3">
    <source>
        <dbReference type="Proteomes" id="UP000078492"/>
    </source>
</evidence>
<dbReference type="EMBL" id="KQ980863">
    <property type="protein sequence ID" value="KYN12122.1"/>
    <property type="molecule type" value="Genomic_DNA"/>
</dbReference>
<protein>
    <recommendedName>
        <fullName evidence="1">SAP domain-containing protein</fullName>
    </recommendedName>
</protein>
<dbReference type="SUPFAM" id="SSF68906">
    <property type="entry name" value="SAP domain"/>
    <property type="match status" value="1"/>
</dbReference>
<accession>A0A151IWG3</accession>
<keyword evidence="3" id="KW-1185">Reference proteome</keyword>
<gene>
    <name evidence="2" type="ORF">ALC57_15715</name>
</gene>
<feature type="domain" description="SAP" evidence="1">
    <location>
        <begin position="3"/>
        <end position="31"/>
    </location>
</feature>
<feature type="non-terminal residue" evidence="2">
    <location>
        <position position="1"/>
    </location>
</feature>
<evidence type="ECO:0000259" key="1">
    <source>
        <dbReference type="Pfam" id="PF02037"/>
    </source>
</evidence>